<evidence type="ECO:0000256" key="1">
    <source>
        <dbReference type="SAM" id="Phobius"/>
    </source>
</evidence>
<sequence>MYNKELYDLIYKGDINNSLYQITKIILENGTNNIEIIENTFISICSYIGSFISIYDIRLWIDVVEETYQFINSDNIVIKNLYILITKLCIVCDINIKKPVSKSGFLTIAKLREKIIDVFNNSKSDIDYTLVKRYDDIIPPPNSETYDISKLIIAGITNILNEVENLNMEKMNEKEVCFDLANKLKDIFDYISRKTYKFETKFYYSDSDSMWYMWGLYIITYNNEFANIVYNLFLRNYTKKMKLDRLGLLWGASITLIYNIKKDIARVWNKDEAILIRKINDISMDMYKYIKKDINKHLNIDDDDEKVYKKPNSLDGLEILRNYVPVINDKLSLQYNETHIDNNIDETKKIRYDKK</sequence>
<protein>
    <submittedName>
        <fullName evidence="2">Uncharacterized protein</fullName>
    </submittedName>
</protein>
<reference evidence="2" key="1">
    <citation type="journal article" date="2020" name="Nature">
        <title>Giant virus diversity and host interactions through global metagenomics.</title>
        <authorList>
            <person name="Schulz F."/>
            <person name="Roux S."/>
            <person name="Paez-Espino D."/>
            <person name="Jungbluth S."/>
            <person name="Walsh D.A."/>
            <person name="Denef V.J."/>
            <person name="McMahon K.D."/>
            <person name="Konstantinidis K.T."/>
            <person name="Eloe-Fadrosh E.A."/>
            <person name="Kyrpides N.C."/>
            <person name="Woyke T."/>
        </authorList>
    </citation>
    <scope>NUCLEOTIDE SEQUENCE</scope>
    <source>
        <strain evidence="2">GVMAG-S-1040241-154</strain>
    </source>
</reference>
<keyword evidence="1" id="KW-1133">Transmembrane helix</keyword>
<dbReference type="EMBL" id="MN740684">
    <property type="protein sequence ID" value="QHU07186.1"/>
    <property type="molecule type" value="Genomic_DNA"/>
</dbReference>
<proteinExistence type="predicted"/>
<keyword evidence="1" id="KW-0812">Transmembrane</keyword>
<accession>A0A6C0JQU0</accession>
<organism evidence="2">
    <name type="scientific">viral metagenome</name>
    <dbReference type="NCBI Taxonomy" id="1070528"/>
    <lineage>
        <taxon>unclassified sequences</taxon>
        <taxon>metagenomes</taxon>
        <taxon>organismal metagenomes</taxon>
    </lineage>
</organism>
<evidence type="ECO:0000313" key="2">
    <source>
        <dbReference type="EMBL" id="QHU07186.1"/>
    </source>
</evidence>
<keyword evidence="1" id="KW-0472">Membrane</keyword>
<dbReference type="AlphaFoldDB" id="A0A6C0JQU0"/>
<feature type="transmembrane region" description="Helical" evidence="1">
    <location>
        <begin position="211"/>
        <end position="233"/>
    </location>
</feature>
<name>A0A6C0JQU0_9ZZZZ</name>